<dbReference type="EMBL" id="CM020620">
    <property type="protein sequence ID" value="KAK1868313.1"/>
    <property type="molecule type" value="Genomic_DNA"/>
</dbReference>
<evidence type="ECO:0000313" key="1">
    <source>
        <dbReference type="EMBL" id="KAK1868313.1"/>
    </source>
</evidence>
<organism evidence="1 2">
    <name type="scientific">Pyropia yezoensis</name>
    <name type="common">Susabi-nori</name>
    <name type="synonym">Porphyra yezoensis</name>
    <dbReference type="NCBI Taxonomy" id="2788"/>
    <lineage>
        <taxon>Eukaryota</taxon>
        <taxon>Rhodophyta</taxon>
        <taxon>Bangiophyceae</taxon>
        <taxon>Bangiales</taxon>
        <taxon>Bangiaceae</taxon>
        <taxon>Pyropia</taxon>
    </lineage>
</organism>
<dbReference type="Proteomes" id="UP000798662">
    <property type="component" value="Chromosome 3"/>
</dbReference>
<keyword evidence="2" id="KW-1185">Reference proteome</keyword>
<comment type="caution">
    <text evidence="1">The sequence shown here is derived from an EMBL/GenBank/DDBJ whole genome shotgun (WGS) entry which is preliminary data.</text>
</comment>
<reference evidence="1" key="1">
    <citation type="submission" date="2019-11" db="EMBL/GenBank/DDBJ databases">
        <title>Nori genome reveals adaptations in red seaweeds to the harsh intertidal environment.</title>
        <authorList>
            <person name="Wang D."/>
            <person name="Mao Y."/>
        </authorList>
    </citation>
    <scope>NUCLEOTIDE SEQUENCE</scope>
    <source>
        <tissue evidence="1">Gametophyte</tissue>
    </source>
</reference>
<name>A0ACC3CE13_PYRYE</name>
<proteinExistence type="predicted"/>
<accession>A0ACC3CE13</accession>
<evidence type="ECO:0000313" key="2">
    <source>
        <dbReference type="Proteomes" id="UP000798662"/>
    </source>
</evidence>
<sequence length="393" mass="39805">MFLIVILSAARVVGMGEASKRAGRGGGGGGRGGWVGGGGGGGEHARALPPLTYQRQTAAQVKRRAPPRRAPPVRAATRPAGSRGHGGRPLATTQVEAGTDAAPPRRGLAPPAPPHTKVLHAAAAAAPPLPPAPPPRTKRKWAWGGGGAGGGGGGATPPVPSPVDHHWVPAGAPSILPTDRPANTAAAWGGGGARRANGGPQWPAATRRRGQRRPAGRGRRRRGWCRAACGRPGSNGGGGWEGGGGGGARWGGCRGEPPCRQSRHRRRRRRPVPAVAGAARVAAQTGERPSMGAAVETRPPSCFIAATIIRNGEVWGGGGVPTAQPHRHAPNTPPGKDRESAAVCPPAVPLPVTVTRLWAVGGGRAHSTSHTPVSTPTAAARPHAQRPTGQRGH</sequence>
<protein>
    <submittedName>
        <fullName evidence="1">Uncharacterized protein</fullName>
    </submittedName>
</protein>
<gene>
    <name evidence="1" type="ORF">I4F81_010802</name>
</gene>